<sequence>MACWIGTPQSATISQNFSVRMMTLGSRRHCAISQATGRVSRQQASGGARWRANFCFTTPNLALPHAVRNDGTASKISMNTSDSVLSPGIEKGIDTIPGSPFTQLCIILAPHIPITPGSSSSYCLGTYRTKLPGLLSCTSLNAPLLGKIVPTFGSKNIGAEVFHHTGNIPGYFGSYFLVPKTQSGVVCLTNATPLFDPSDFGAQIALGVLLSERKPDNLLALGKLATKTQIAWYQNVHTHLPSKRTTTPPSLYADTYTNRASNFILLVKPTATGIHIAVQGSSKTTYDVEPLDRDTFCWAADSNRDVCRGKFPNPFPGFRMVRFWVIESWVNRLILHTDVMSKPDVFRRVKEDQGKL</sequence>
<gene>
    <name evidence="1" type="ORF">K458DRAFT_426537</name>
</gene>
<name>A0A6G1JLZ3_9PLEO</name>
<dbReference type="AlphaFoldDB" id="A0A6G1JLZ3"/>
<evidence type="ECO:0000313" key="2">
    <source>
        <dbReference type="Proteomes" id="UP000799291"/>
    </source>
</evidence>
<reference evidence="1" key="1">
    <citation type="journal article" date="2020" name="Stud. Mycol.">
        <title>101 Dothideomycetes genomes: a test case for predicting lifestyles and emergence of pathogens.</title>
        <authorList>
            <person name="Haridas S."/>
            <person name="Albert R."/>
            <person name="Binder M."/>
            <person name="Bloem J."/>
            <person name="Labutti K."/>
            <person name="Salamov A."/>
            <person name="Andreopoulos B."/>
            <person name="Baker S."/>
            <person name="Barry K."/>
            <person name="Bills G."/>
            <person name="Bluhm B."/>
            <person name="Cannon C."/>
            <person name="Castanera R."/>
            <person name="Culley D."/>
            <person name="Daum C."/>
            <person name="Ezra D."/>
            <person name="Gonzalez J."/>
            <person name="Henrissat B."/>
            <person name="Kuo A."/>
            <person name="Liang C."/>
            <person name="Lipzen A."/>
            <person name="Lutzoni F."/>
            <person name="Magnuson J."/>
            <person name="Mondo S."/>
            <person name="Nolan M."/>
            <person name="Ohm R."/>
            <person name="Pangilinan J."/>
            <person name="Park H.-J."/>
            <person name="Ramirez L."/>
            <person name="Alfaro M."/>
            <person name="Sun H."/>
            <person name="Tritt A."/>
            <person name="Yoshinaga Y."/>
            <person name="Zwiers L.-H."/>
            <person name="Turgeon B."/>
            <person name="Goodwin S."/>
            <person name="Spatafora J."/>
            <person name="Crous P."/>
            <person name="Grigoriev I."/>
        </authorList>
    </citation>
    <scope>NUCLEOTIDE SEQUENCE</scope>
    <source>
        <strain evidence="1">CBS 122367</strain>
    </source>
</reference>
<keyword evidence="2" id="KW-1185">Reference proteome</keyword>
<evidence type="ECO:0008006" key="3">
    <source>
        <dbReference type="Google" id="ProtNLM"/>
    </source>
</evidence>
<dbReference type="Proteomes" id="UP000799291">
    <property type="component" value="Unassembled WGS sequence"/>
</dbReference>
<dbReference type="SUPFAM" id="SSF56601">
    <property type="entry name" value="beta-lactamase/transpeptidase-like"/>
    <property type="match status" value="1"/>
</dbReference>
<organism evidence="1 2">
    <name type="scientific">Lentithecium fluviatile CBS 122367</name>
    <dbReference type="NCBI Taxonomy" id="1168545"/>
    <lineage>
        <taxon>Eukaryota</taxon>
        <taxon>Fungi</taxon>
        <taxon>Dikarya</taxon>
        <taxon>Ascomycota</taxon>
        <taxon>Pezizomycotina</taxon>
        <taxon>Dothideomycetes</taxon>
        <taxon>Pleosporomycetidae</taxon>
        <taxon>Pleosporales</taxon>
        <taxon>Massarineae</taxon>
        <taxon>Lentitheciaceae</taxon>
        <taxon>Lentithecium</taxon>
    </lineage>
</organism>
<evidence type="ECO:0000313" key="1">
    <source>
        <dbReference type="EMBL" id="KAF2691173.1"/>
    </source>
</evidence>
<proteinExistence type="predicted"/>
<protein>
    <recommendedName>
        <fullName evidence="3">Beta-lactamase-related domain-containing protein</fullName>
    </recommendedName>
</protein>
<accession>A0A6G1JLZ3</accession>
<dbReference type="OrthoDB" id="5946976at2759"/>
<dbReference type="InterPro" id="IPR012338">
    <property type="entry name" value="Beta-lactam/transpept-like"/>
</dbReference>
<dbReference type="EMBL" id="MU005570">
    <property type="protein sequence ID" value="KAF2691173.1"/>
    <property type="molecule type" value="Genomic_DNA"/>
</dbReference>